<protein>
    <submittedName>
        <fullName evidence="2">Uncharacterized protein</fullName>
    </submittedName>
</protein>
<gene>
    <name evidence="2" type="ORF">P8C59_000166</name>
</gene>
<comment type="caution">
    <text evidence="2">The sequence shown here is derived from an EMBL/GenBank/DDBJ whole genome shotgun (WGS) entry which is preliminary data.</text>
</comment>
<dbReference type="AlphaFoldDB" id="A0AAD9HX31"/>
<organism evidence="2 3">
    <name type="scientific">Phyllachora maydis</name>
    <dbReference type="NCBI Taxonomy" id="1825666"/>
    <lineage>
        <taxon>Eukaryota</taxon>
        <taxon>Fungi</taxon>
        <taxon>Dikarya</taxon>
        <taxon>Ascomycota</taxon>
        <taxon>Pezizomycotina</taxon>
        <taxon>Sordariomycetes</taxon>
        <taxon>Sordariomycetidae</taxon>
        <taxon>Phyllachorales</taxon>
        <taxon>Phyllachoraceae</taxon>
        <taxon>Phyllachora</taxon>
    </lineage>
</organism>
<dbReference type="Proteomes" id="UP001217918">
    <property type="component" value="Unassembled WGS sequence"/>
</dbReference>
<name>A0AAD9HX31_9PEZI</name>
<sequence>MHTLLKFRYVREQVKAKIVTIIYLNTKSPIPAKPAKITLAIRCTAARKAKQRKLAKAYAIASKLAKKEGLQRSKRTTSSDTGRNTTNSGLTANKEDNNAYNRVYIPPANTEEEEGGSSDNNSVNSSTSNSANKGKGSSVYKRGEGALYYKDIPLYKQ</sequence>
<reference evidence="2" key="1">
    <citation type="journal article" date="2023" name="Mol. Plant Microbe Interact.">
        <title>Elucidating the Obligate Nature and Biological Capacity of an Invasive Fungal Corn Pathogen.</title>
        <authorList>
            <person name="MacCready J.S."/>
            <person name="Roggenkamp E.M."/>
            <person name="Gdanetz K."/>
            <person name="Chilvers M.I."/>
        </authorList>
    </citation>
    <scope>NUCLEOTIDE SEQUENCE</scope>
    <source>
        <strain evidence="2">PM02</strain>
    </source>
</reference>
<proteinExistence type="predicted"/>
<accession>A0AAD9HX31</accession>
<evidence type="ECO:0000313" key="2">
    <source>
        <dbReference type="EMBL" id="KAK2066337.1"/>
    </source>
</evidence>
<evidence type="ECO:0000313" key="3">
    <source>
        <dbReference type="Proteomes" id="UP001217918"/>
    </source>
</evidence>
<feature type="region of interest" description="Disordered" evidence="1">
    <location>
        <begin position="65"/>
        <end position="142"/>
    </location>
</feature>
<keyword evidence="3" id="KW-1185">Reference proteome</keyword>
<evidence type="ECO:0000256" key="1">
    <source>
        <dbReference type="SAM" id="MobiDB-lite"/>
    </source>
</evidence>
<feature type="compositionally biased region" description="Polar residues" evidence="1">
    <location>
        <begin position="76"/>
        <end position="91"/>
    </location>
</feature>
<dbReference type="EMBL" id="JAQQPM010000001">
    <property type="protein sequence ID" value="KAK2066337.1"/>
    <property type="molecule type" value="Genomic_DNA"/>
</dbReference>
<feature type="compositionally biased region" description="Low complexity" evidence="1">
    <location>
        <begin position="117"/>
        <end position="132"/>
    </location>
</feature>